<accession>A0AAE1EEP4</accession>
<evidence type="ECO:0000313" key="2">
    <source>
        <dbReference type="EMBL" id="KAK3803098.1"/>
    </source>
</evidence>
<sequence length="73" mass="7932">MSNEKGVGISKRQVIFIKVWCRNTDLTLATGVLADQPPPDWELEPGASSSGTVHSSRCGSTHTHTHYPGQIDQ</sequence>
<dbReference type="AlphaFoldDB" id="A0AAE1EEP4"/>
<dbReference type="EMBL" id="JAWDGP010000188">
    <property type="protein sequence ID" value="KAK3803098.1"/>
    <property type="molecule type" value="Genomic_DNA"/>
</dbReference>
<keyword evidence="3" id="KW-1185">Reference proteome</keyword>
<name>A0AAE1EEP4_9GAST</name>
<gene>
    <name evidence="2" type="ORF">RRG08_028019</name>
</gene>
<reference evidence="2" key="1">
    <citation type="journal article" date="2023" name="G3 (Bethesda)">
        <title>A reference genome for the long-term kleptoplast-retaining sea slug Elysia crispata morphotype clarki.</title>
        <authorList>
            <person name="Eastman K.E."/>
            <person name="Pendleton A.L."/>
            <person name="Shaikh M.A."/>
            <person name="Suttiyut T."/>
            <person name="Ogas R."/>
            <person name="Tomko P."/>
            <person name="Gavelis G."/>
            <person name="Widhalm J.R."/>
            <person name="Wisecaver J.H."/>
        </authorList>
    </citation>
    <scope>NUCLEOTIDE SEQUENCE</scope>
    <source>
        <strain evidence="2">ECLA1</strain>
    </source>
</reference>
<feature type="region of interest" description="Disordered" evidence="1">
    <location>
        <begin position="36"/>
        <end position="73"/>
    </location>
</feature>
<evidence type="ECO:0000313" key="3">
    <source>
        <dbReference type="Proteomes" id="UP001283361"/>
    </source>
</evidence>
<protein>
    <submittedName>
        <fullName evidence="2">Uncharacterized protein</fullName>
    </submittedName>
</protein>
<organism evidence="2 3">
    <name type="scientific">Elysia crispata</name>
    <name type="common">lettuce slug</name>
    <dbReference type="NCBI Taxonomy" id="231223"/>
    <lineage>
        <taxon>Eukaryota</taxon>
        <taxon>Metazoa</taxon>
        <taxon>Spiralia</taxon>
        <taxon>Lophotrochozoa</taxon>
        <taxon>Mollusca</taxon>
        <taxon>Gastropoda</taxon>
        <taxon>Heterobranchia</taxon>
        <taxon>Euthyneura</taxon>
        <taxon>Panpulmonata</taxon>
        <taxon>Sacoglossa</taxon>
        <taxon>Placobranchoidea</taxon>
        <taxon>Plakobranchidae</taxon>
        <taxon>Elysia</taxon>
    </lineage>
</organism>
<evidence type="ECO:0000256" key="1">
    <source>
        <dbReference type="SAM" id="MobiDB-lite"/>
    </source>
</evidence>
<feature type="compositionally biased region" description="Polar residues" evidence="1">
    <location>
        <begin position="47"/>
        <end position="62"/>
    </location>
</feature>
<dbReference type="Proteomes" id="UP001283361">
    <property type="component" value="Unassembled WGS sequence"/>
</dbReference>
<comment type="caution">
    <text evidence="2">The sequence shown here is derived from an EMBL/GenBank/DDBJ whole genome shotgun (WGS) entry which is preliminary data.</text>
</comment>
<proteinExistence type="predicted"/>